<dbReference type="EMBL" id="ATAX01000023">
    <property type="protein sequence ID" value="EWM53812.1"/>
    <property type="molecule type" value="Genomic_DNA"/>
</dbReference>
<evidence type="ECO:0000256" key="6">
    <source>
        <dbReference type="ARBA" id="ARBA00038076"/>
    </source>
</evidence>
<evidence type="ECO:0000256" key="2">
    <source>
        <dbReference type="ARBA" id="ARBA00022475"/>
    </source>
</evidence>
<feature type="domain" description="MacB-like periplasmic core" evidence="9">
    <location>
        <begin position="22"/>
        <end position="268"/>
    </location>
</feature>
<evidence type="ECO:0000256" key="7">
    <source>
        <dbReference type="SAM" id="Phobius"/>
    </source>
</evidence>
<evidence type="ECO:0000256" key="1">
    <source>
        <dbReference type="ARBA" id="ARBA00004651"/>
    </source>
</evidence>
<sequence length="442" mass="49014">MFFFENIRLAFSSLRSNKMRAILTMLGIIIGISAVITITTLGSSLKKTLANSFNELGGKTLGIRYQFKYEPDENGDYPDYVPITKEECIDLDMIKELNEKYPGKYLVSLSNFCGDSSIKNKKGQMFPASLAGATEGYLKEDNVFKIIQGRCFNDADSDGQKHSAIVSDIFVKQYFGSEKANAIGCDINIDVKDVCNMDVTIIGVYKYPKLLEKQFQPGTGLMDRETIIFIPYGTSQKIKRVDETADYGFQFMLSSPSYDRKQAKAELKSFFDEKYKTNRRWGVEVTDPMDELTSVTKILNIVTLVISIIAAISLIVGGIGVMNIMLVSITERTREIGVRKALGAKNSYIRTQFIVESVILCLIGGIIGVLLGMFNGFLIGKIAAFALSQMPEYEELVSLTIQPSLVAIIIALAFSMLIGVFFGSYPAGKAAKLDPIEALRYE</sequence>
<feature type="transmembrane region" description="Helical" evidence="7">
    <location>
        <begin position="298"/>
        <end position="326"/>
    </location>
</feature>
<dbReference type="InterPro" id="IPR050250">
    <property type="entry name" value="Macrolide_Exporter_MacB"/>
</dbReference>
<accession>W7UZD5</accession>
<dbReference type="eggNOG" id="COG0577">
    <property type="taxonomic scope" value="Bacteria"/>
</dbReference>
<dbReference type="PATRIC" id="fig|1341157.4.peg.1451"/>
<keyword evidence="3 7" id="KW-0812">Transmembrane</keyword>
<dbReference type="PANTHER" id="PTHR30572">
    <property type="entry name" value="MEMBRANE COMPONENT OF TRANSPORTER-RELATED"/>
    <property type="match status" value="1"/>
</dbReference>
<feature type="transmembrane region" description="Helical" evidence="7">
    <location>
        <begin position="399"/>
        <end position="422"/>
    </location>
</feature>
<evidence type="ECO:0008006" key="12">
    <source>
        <dbReference type="Google" id="ProtNLM"/>
    </source>
</evidence>
<evidence type="ECO:0000256" key="5">
    <source>
        <dbReference type="ARBA" id="ARBA00023136"/>
    </source>
</evidence>
<gene>
    <name evidence="10" type="ORF">RF007C_08850</name>
</gene>
<proteinExistence type="inferred from homology"/>
<feature type="domain" description="ABC3 transporter permease C-terminal" evidence="8">
    <location>
        <begin position="308"/>
        <end position="435"/>
    </location>
</feature>
<evidence type="ECO:0000313" key="11">
    <source>
        <dbReference type="Proteomes" id="UP000019365"/>
    </source>
</evidence>
<dbReference type="RefSeq" id="WP_037298690.1">
    <property type="nucleotide sequence ID" value="NZ_ATAX01000023.1"/>
</dbReference>
<dbReference type="Proteomes" id="UP000019365">
    <property type="component" value="Unassembled WGS sequence"/>
</dbReference>
<dbReference type="GO" id="GO:0005886">
    <property type="term" value="C:plasma membrane"/>
    <property type="evidence" value="ECO:0007669"/>
    <property type="project" value="UniProtKB-SubCell"/>
</dbReference>
<keyword evidence="4 7" id="KW-1133">Transmembrane helix</keyword>
<dbReference type="InterPro" id="IPR025857">
    <property type="entry name" value="MacB_PCD"/>
</dbReference>
<dbReference type="AlphaFoldDB" id="W7UZD5"/>
<feature type="transmembrane region" description="Helical" evidence="7">
    <location>
        <begin position="353"/>
        <end position="379"/>
    </location>
</feature>
<evidence type="ECO:0000256" key="3">
    <source>
        <dbReference type="ARBA" id="ARBA00022692"/>
    </source>
</evidence>
<evidence type="ECO:0000256" key="4">
    <source>
        <dbReference type="ARBA" id="ARBA00022989"/>
    </source>
</evidence>
<dbReference type="OrthoDB" id="9770036at2"/>
<dbReference type="GO" id="GO:0022857">
    <property type="term" value="F:transmembrane transporter activity"/>
    <property type="evidence" value="ECO:0007669"/>
    <property type="project" value="TreeGrafter"/>
</dbReference>
<keyword evidence="11" id="KW-1185">Reference proteome</keyword>
<reference evidence="10 11" key="1">
    <citation type="journal article" date="2014" name="PLoS ONE">
        <title>Rumen cellulosomics: divergent fiber-degrading strategies revealed by comparative genome-wide analysis of six ruminococcal strains.</title>
        <authorList>
            <person name="Dassa B."/>
            <person name="Borovok I."/>
            <person name="Ruimy-Israeli V."/>
            <person name="Lamed R."/>
            <person name="Flint H.J."/>
            <person name="Duncan S.H."/>
            <person name="Henrissat B."/>
            <person name="Coutinho P."/>
            <person name="Morrison M."/>
            <person name="Mosoni P."/>
            <person name="Yeoman C.J."/>
            <person name="White B.A."/>
            <person name="Bayer E.A."/>
        </authorList>
    </citation>
    <scope>NUCLEOTIDE SEQUENCE [LARGE SCALE GENOMIC DNA]</scope>
    <source>
        <strain evidence="10 11">007c</strain>
    </source>
</reference>
<protein>
    <recommendedName>
        <fullName evidence="12">ABC transporter permease</fullName>
    </recommendedName>
</protein>
<evidence type="ECO:0000259" key="9">
    <source>
        <dbReference type="Pfam" id="PF12704"/>
    </source>
</evidence>
<organism evidence="10 11">
    <name type="scientific">Ruminococcus flavefaciens 007c</name>
    <dbReference type="NCBI Taxonomy" id="1341157"/>
    <lineage>
        <taxon>Bacteria</taxon>
        <taxon>Bacillati</taxon>
        <taxon>Bacillota</taxon>
        <taxon>Clostridia</taxon>
        <taxon>Eubacteriales</taxon>
        <taxon>Oscillospiraceae</taxon>
        <taxon>Ruminococcus</taxon>
    </lineage>
</organism>
<dbReference type="Pfam" id="PF12704">
    <property type="entry name" value="MacB_PCD"/>
    <property type="match status" value="1"/>
</dbReference>
<feature type="transmembrane region" description="Helical" evidence="7">
    <location>
        <begin position="21"/>
        <end position="42"/>
    </location>
</feature>
<name>W7UZD5_RUMFL</name>
<keyword evidence="5 7" id="KW-0472">Membrane</keyword>
<dbReference type="PANTHER" id="PTHR30572:SF4">
    <property type="entry name" value="ABC TRANSPORTER PERMEASE YTRF"/>
    <property type="match status" value="1"/>
</dbReference>
<comment type="similarity">
    <text evidence="6">Belongs to the ABC-4 integral membrane protein family.</text>
</comment>
<evidence type="ECO:0000259" key="8">
    <source>
        <dbReference type="Pfam" id="PF02687"/>
    </source>
</evidence>
<evidence type="ECO:0000313" key="10">
    <source>
        <dbReference type="EMBL" id="EWM53812.1"/>
    </source>
</evidence>
<keyword evidence="2" id="KW-1003">Cell membrane</keyword>
<dbReference type="InterPro" id="IPR003838">
    <property type="entry name" value="ABC3_permease_C"/>
</dbReference>
<comment type="caution">
    <text evidence="10">The sequence shown here is derived from an EMBL/GenBank/DDBJ whole genome shotgun (WGS) entry which is preliminary data.</text>
</comment>
<dbReference type="Pfam" id="PF02687">
    <property type="entry name" value="FtsX"/>
    <property type="match status" value="1"/>
</dbReference>
<comment type="subcellular location">
    <subcellularLocation>
        <location evidence="1">Cell membrane</location>
        <topology evidence="1">Multi-pass membrane protein</topology>
    </subcellularLocation>
</comment>